<dbReference type="AlphaFoldDB" id="A0A016W0V5"/>
<dbReference type="EMBL" id="JARK01001338">
    <property type="protein sequence ID" value="EYC33216.1"/>
    <property type="molecule type" value="Genomic_DNA"/>
</dbReference>
<evidence type="ECO:0000313" key="4">
    <source>
        <dbReference type="Proteomes" id="UP000024635"/>
    </source>
</evidence>
<feature type="chain" id="PRO_5001494132" description="Thioredoxin domain-containing protein" evidence="1">
    <location>
        <begin position="18"/>
        <end position="500"/>
    </location>
</feature>
<dbReference type="PANTHER" id="PTHR46295">
    <property type="entry name" value="ENDOPLASMIC RETICULUM RESIDENT PROTEIN 44"/>
    <property type="match status" value="1"/>
</dbReference>
<dbReference type="InterPro" id="IPR036249">
    <property type="entry name" value="Thioredoxin-like_sf"/>
</dbReference>
<keyword evidence="1" id="KW-0732">Signal</keyword>
<dbReference type="OrthoDB" id="294696at2759"/>
<organism evidence="3 4">
    <name type="scientific">Ancylostoma ceylanicum</name>
    <dbReference type="NCBI Taxonomy" id="53326"/>
    <lineage>
        <taxon>Eukaryota</taxon>
        <taxon>Metazoa</taxon>
        <taxon>Ecdysozoa</taxon>
        <taxon>Nematoda</taxon>
        <taxon>Chromadorea</taxon>
        <taxon>Rhabditida</taxon>
        <taxon>Rhabditina</taxon>
        <taxon>Rhabditomorpha</taxon>
        <taxon>Strongyloidea</taxon>
        <taxon>Ancylostomatidae</taxon>
        <taxon>Ancylostomatinae</taxon>
        <taxon>Ancylostoma</taxon>
    </lineage>
</organism>
<keyword evidence="4" id="KW-1185">Reference proteome</keyword>
<dbReference type="GO" id="GO:0005793">
    <property type="term" value="C:endoplasmic reticulum-Golgi intermediate compartment"/>
    <property type="evidence" value="ECO:0007669"/>
    <property type="project" value="TreeGrafter"/>
</dbReference>
<protein>
    <recommendedName>
        <fullName evidence="2">Thioredoxin domain-containing protein</fullName>
    </recommendedName>
</protein>
<dbReference type="Proteomes" id="UP000024635">
    <property type="component" value="Unassembled WGS sequence"/>
</dbReference>
<dbReference type="Pfam" id="PF00085">
    <property type="entry name" value="Thioredoxin"/>
    <property type="match status" value="1"/>
</dbReference>
<dbReference type="PANTHER" id="PTHR46295:SF1">
    <property type="entry name" value="ENDOPLASMIC RETICULUM RESIDENT PROTEIN 44"/>
    <property type="match status" value="1"/>
</dbReference>
<evidence type="ECO:0000259" key="2">
    <source>
        <dbReference type="PROSITE" id="PS51352"/>
    </source>
</evidence>
<dbReference type="InterPro" id="IPR052643">
    <property type="entry name" value="ERP44"/>
</dbReference>
<dbReference type="SUPFAM" id="SSF52833">
    <property type="entry name" value="Thioredoxin-like"/>
    <property type="match status" value="3"/>
</dbReference>
<dbReference type="GO" id="GO:0003756">
    <property type="term" value="F:protein disulfide isomerase activity"/>
    <property type="evidence" value="ECO:0007669"/>
    <property type="project" value="TreeGrafter"/>
</dbReference>
<dbReference type="InterPro" id="IPR041862">
    <property type="entry name" value="ERp44_PDI_b_2"/>
</dbReference>
<dbReference type="CDD" id="cd03072">
    <property type="entry name" value="PDI_b'_ERp44"/>
    <property type="match status" value="1"/>
</dbReference>
<dbReference type="GO" id="GO:0006457">
    <property type="term" value="P:protein folding"/>
    <property type="evidence" value="ECO:0007669"/>
    <property type="project" value="TreeGrafter"/>
</dbReference>
<sequence>MILRAILGFVVLHSTLGNVVQLDSSNFDSIMQSNDVVFVNFYADWCRFSQMLKPIFAQASEKFQNLPQGKVVWGAVDADRQADLATRFQVNKYPTLKLFRNGEIVRKEYRSQRSVEALSAFVQKQLDSSIVEMQSPEELSQKLDAEKRNVIAYFPQPSGPEYDALKKVASILREDCSFYVGSGPAFAAHTSKGPSLSFKGPNAQEGLAFTGNMQDFNLLKQWLTDKCIPLVREITFENAEELTEEGIPFLILFRHPDDKESEKVFTEAVIREIPDQKAAINCLVADGKKFAHPLHHLGKRESDLPVIAIDSFRHMYLFPNTNDLNTPGKLRQFVLDLHSGKLHREFHHGPDPVQVVEVLFPPPVLHLFVMRLQTPVGGSRSPLLWNPEKSLGNLPWWRQISLIEVPHLFREIPKWFLDSAGYGLPRSLQEFGLASETLEKARSEFQFISVRAGPTSHLHFDKPVSLPLEGILKSKILFMLTNRICLSKDFCRILYNTIAV</sequence>
<dbReference type="InterPro" id="IPR013766">
    <property type="entry name" value="Thioredoxin_domain"/>
</dbReference>
<reference evidence="4" key="1">
    <citation type="journal article" date="2015" name="Nat. Genet.">
        <title>The genome and transcriptome of the zoonotic hookworm Ancylostoma ceylanicum identify infection-specific gene families.</title>
        <authorList>
            <person name="Schwarz E.M."/>
            <person name="Hu Y."/>
            <person name="Antoshechkin I."/>
            <person name="Miller M.M."/>
            <person name="Sternberg P.W."/>
            <person name="Aroian R.V."/>
        </authorList>
    </citation>
    <scope>NUCLEOTIDE SEQUENCE</scope>
    <source>
        <strain evidence="4">HY135</strain>
    </source>
</reference>
<dbReference type="STRING" id="53326.A0A016W0V5"/>
<dbReference type="CDD" id="cd02996">
    <property type="entry name" value="PDI_a_ERp44"/>
    <property type="match status" value="1"/>
</dbReference>
<dbReference type="Pfam" id="PF13848">
    <property type="entry name" value="Thioredoxin_6"/>
    <property type="match status" value="1"/>
</dbReference>
<evidence type="ECO:0000313" key="3">
    <source>
        <dbReference type="EMBL" id="EYC33216.1"/>
    </source>
</evidence>
<accession>A0A016W0V5</accession>
<feature type="domain" description="Thioredoxin" evidence="2">
    <location>
        <begin position="1"/>
        <end position="127"/>
    </location>
</feature>
<feature type="signal peptide" evidence="1">
    <location>
        <begin position="1"/>
        <end position="17"/>
    </location>
</feature>
<dbReference type="Gene3D" id="3.40.30.10">
    <property type="entry name" value="Glutaredoxin"/>
    <property type="match status" value="3"/>
</dbReference>
<evidence type="ECO:0000256" key="1">
    <source>
        <dbReference type="SAM" id="SignalP"/>
    </source>
</evidence>
<comment type="caution">
    <text evidence="3">The sequence shown here is derived from an EMBL/GenBank/DDBJ whole genome shotgun (WGS) entry which is preliminary data.</text>
</comment>
<dbReference type="PROSITE" id="PS51352">
    <property type="entry name" value="THIOREDOXIN_2"/>
    <property type="match status" value="1"/>
</dbReference>
<dbReference type="GO" id="GO:0005789">
    <property type="term" value="C:endoplasmic reticulum membrane"/>
    <property type="evidence" value="ECO:0007669"/>
    <property type="project" value="TreeGrafter"/>
</dbReference>
<name>A0A016W0V5_9BILA</name>
<gene>
    <name evidence="3" type="primary">Acey_s0002.g671</name>
    <name evidence="3" type="synonym">Acey-C30H7.2</name>
    <name evidence="3" type="ORF">Y032_0002g671</name>
</gene>
<proteinExistence type="predicted"/>